<dbReference type="EMBL" id="LR134142">
    <property type="protein sequence ID" value="VEA08860.1"/>
    <property type="molecule type" value="Genomic_DNA"/>
</dbReference>
<sequence>MNSFFALMSLLLIATTGGDLLLSLPYMSKEVI</sequence>
<name>A0A447NZV7_SALET</name>
<reference evidence="1 2" key="1">
    <citation type="submission" date="2018-12" db="EMBL/GenBank/DDBJ databases">
        <authorList>
            <consortium name="Pathogen Informatics"/>
        </authorList>
    </citation>
    <scope>NUCLEOTIDE SEQUENCE [LARGE SCALE GENOMIC DNA]</scope>
    <source>
        <strain evidence="1 2">NCTC7406</strain>
    </source>
</reference>
<proteinExistence type="predicted"/>
<accession>A0A447NZV7</accession>
<evidence type="ECO:0000313" key="1">
    <source>
        <dbReference type="EMBL" id="VEA08860.1"/>
    </source>
</evidence>
<evidence type="ECO:0000313" key="2">
    <source>
        <dbReference type="Proteomes" id="UP000276345"/>
    </source>
</evidence>
<protein>
    <submittedName>
        <fullName evidence="1">Uncharacterized protein</fullName>
    </submittedName>
</protein>
<dbReference type="Proteomes" id="UP000276345">
    <property type="component" value="Chromosome"/>
</dbReference>
<organism evidence="1 2">
    <name type="scientific">Salmonella enterica subsp. enterica serovar Sanjuan</name>
    <dbReference type="NCBI Taxonomy" id="1160765"/>
    <lineage>
        <taxon>Bacteria</taxon>
        <taxon>Pseudomonadati</taxon>
        <taxon>Pseudomonadota</taxon>
        <taxon>Gammaproteobacteria</taxon>
        <taxon>Enterobacterales</taxon>
        <taxon>Enterobacteriaceae</taxon>
        <taxon>Salmonella</taxon>
    </lineage>
</organism>
<gene>
    <name evidence="1" type="ORF">NCTC7406_04075</name>
</gene>
<dbReference type="AlphaFoldDB" id="A0A447NZV7"/>